<feature type="non-terminal residue" evidence="1">
    <location>
        <position position="1"/>
    </location>
</feature>
<evidence type="ECO:0000313" key="1">
    <source>
        <dbReference type="EMBL" id="OBA26295.1"/>
    </source>
</evidence>
<comment type="caution">
    <text evidence="1">The sequence shown here is derived from an EMBL/GenBank/DDBJ whole genome shotgun (WGS) entry which is preliminary data.</text>
</comment>
<protein>
    <submittedName>
        <fullName evidence="1">Uncharacterized protein</fullName>
    </submittedName>
</protein>
<keyword evidence="2" id="KW-1185">Reference proteome</keyword>
<dbReference type="AlphaFoldDB" id="A0A1B7TC89"/>
<sequence length="60" mass="6849">ATGSLSGNPFSNSETAPVQSDIRNHIIKEFLEWELQNNSRRFSNKDILEILAKGYARLRD</sequence>
<reference evidence="2" key="1">
    <citation type="journal article" date="2016" name="Proc. Natl. Acad. Sci. U.S.A.">
        <title>Comparative genomics of biotechnologically important yeasts.</title>
        <authorList>
            <person name="Riley R."/>
            <person name="Haridas S."/>
            <person name="Wolfe K.H."/>
            <person name="Lopes M.R."/>
            <person name="Hittinger C.T."/>
            <person name="Goeker M."/>
            <person name="Salamov A.A."/>
            <person name="Wisecaver J.H."/>
            <person name="Long T.M."/>
            <person name="Calvey C.H."/>
            <person name="Aerts A.L."/>
            <person name="Barry K.W."/>
            <person name="Choi C."/>
            <person name="Clum A."/>
            <person name="Coughlan A.Y."/>
            <person name="Deshpande S."/>
            <person name="Douglass A.P."/>
            <person name="Hanson S.J."/>
            <person name="Klenk H.-P."/>
            <person name="LaButti K.M."/>
            <person name="Lapidus A."/>
            <person name="Lindquist E.A."/>
            <person name="Lipzen A.M."/>
            <person name="Meier-Kolthoff J.P."/>
            <person name="Ohm R.A."/>
            <person name="Otillar R.P."/>
            <person name="Pangilinan J.L."/>
            <person name="Peng Y."/>
            <person name="Rokas A."/>
            <person name="Rosa C.A."/>
            <person name="Scheuner C."/>
            <person name="Sibirny A.A."/>
            <person name="Slot J.C."/>
            <person name="Stielow J.B."/>
            <person name="Sun H."/>
            <person name="Kurtzman C.P."/>
            <person name="Blackwell M."/>
            <person name="Grigoriev I.V."/>
            <person name="Jeffries T.W."/>
        </authorList>
    </citation>
    <scope>NUCLEOTIDE SEQUENCE [LARGE SCALE GENOMIC DNA]</scope>
    <source>
        <strain evidence="2">NRRL Y-1626</strain>
    </source>
</reference>
<evidence type="ECO:0000313" key="2">
    <source>
        <dbReference type="Proteomes" id="UP000092321"/>
    </source>
</evidence>
<organism evidence="1 2">
    <name type="scientific">Hanseniaspora valbyensis NRRL Y-1626</name>
    <dbReference type="NCBI Taxonomy" id="766949"/>
    <lineage>
        <taxon>Eukaryota</taxon>
        <taxon>Fungi</taxon>
        <taxon>Dikarya</taxon>
        <taxon>Ascomycota</taxon>
        <taxon>Saccharomycotina</taxon>
        <taxon>Saccharomycetes</taxon>
        <taxon>Saccharomycodales</taxon>
        <taxon>Saccharomycodaceae</taxon>
        <taxon>Hanseniaspora</taxon>
    </lineage>
</organism>
<name>A0A1B7TC89_9ASCO</name>
<gene>
    <name evidence="1" type="ORF">HANVADRAFT_2940</name>
</gene>
<accession>A0A1B7TC89</accession>
<dbReference type="OrthoDB" id="3972379at2759"/>
<proteinExistence type="predicted"/>
<dbReference type="EMBL" id="LXPE01000020">
    <property type="protein sequence ID" value="OBA26295.1"/>
    <property type="molecule type" value="Genomic_DNA"/>
</dbReference>
<dbReference type="Proteomes" id="UP000092321">
    <property type="component" value="Unassembled WGS sequence"/>
</dbReference>